<keyword evidence="2" id="KW-1185">Reference proteome</keyword>
<dbReference type="Proteomes" id="UP000823775">
    <property type="component" value="Unassembled WGS sequence"/>
</dbReference>
<dbReference type="EMBL" id="JACEIK010001931">
    <property type="protein sequence ID" value="MCD7473172.1"/>
    <property type="molecule type" value="Genomic_DNA"/>
</dbReference>
<proteinExistence type="predicted"/>
<protein>
    <recommendedName>
        <fullName evidence="3">MAM domain-containing protein</fullName>
    </recommendedName>
</protein>
<evidence type="ECO:0008006" key="3">
    <source>
        <dbReference type="Google" id="ProtNLM"/>
    </source>
</evidence>
<evidence type="ECO:0000313" key="1">
    <source>
        <dbReference type="EMBL" id="MCD7473172.1"/>
    </source>
</evidence>
<sequence length="117" mass="13030">MTIHVENELGNTSLLRDERLVSECWKNRGCQWSRATAYGSTAVAIEFPLWQDLGSGQVTTTAWPGQNIGKSRWLSPSADNVNQYVWCTGTTLSMPFGCEVVSFYLVKFIPSRALVPV</sequence>
<reference evidence="1 2" key="1">
    <citation type="journal article" date="2021" name="BMC Genomics">
        <title>Datura genome reveals duplications of psychoactive alkaloid biosynthetic genes and high mutation rate following tissue culture.</title>
        <authorList>
            <person name="Rajewski A."/>
            <person name="Carter-House D."/>
            <person name="Stajich J."/>
            <person name="Litt A."/>
        </authorList>
    </citation>
    <scope>NUCLEOTIDE SEQUENCE [LARGE SCALE GENOMIC DNA]</scope>
    <source>
        <strain evidence="1">AR-01</strain>
    </source>
</reference>
<comment type="caution">
    <text evidence="1">The sequence shown here is derived from an EMBL/GenBank/DDBJ whole genome shotgun (WGS) entry which is preliminary data.</text>
</comment>
<gene>
    <name evidence="1" type="ORF">HAX54_014825</name>
</gene>
<organism evidence="1 2">
    <name type="scientific">Datura stramonium</name>
    <name type="common">Jimsonweed</name>
    <name type="synonym">Common thornapple</name>
    <dbReference type="NCBI Taxonomy" id="4076"/>
    <lineage>
        <taxon>Eukaryota</taxon>
        <taxon>Viridiplantae</taxon>
        <taxon>Streptophyta</taxon>
        <taxon>Embryophyta</taxon>
        <taxon>Tracheophyta</taxon>
        <taxon>Spermatophyta</taxon>
        <taxon>Magnoliopsida</taxon>
        <taxon>eudicotyledons</taxon>
        <taxon>Gunneridae</taxon>
        <taxon>Pentapetalae</taxon>
        <taxon>asterids</taxon>
        <taxon>lamiids</taxon>
        <taxon>Solanales</taxon>
        <taxon>Solanaceae</taxon>
        <taxon>Solanoideae</taxon>
        <taxon>Datureae</taxon>
        <taxon>Datura</taxon>
    </lineage>
</organism>
<name>A0ABS8TNN8_DATST</name>
<accession>A0ABS8TNN8</accession>
<evidence type="ECO:0000313" key="2">
    <source>
        <dbReference type="Proteomes" id="UP000823775"/>
    </source>
</evidence>